<dbReference type="EMBL" id="BGZK01000169">
    <property type="protein sequence ID" value="GBP25092.1"/>
    <property type="molecule type" value="Genomic_DNA"/>
</dbReference>
<keyword evidence="3" id="KW-1185">Reference proteome</keyword>
<dbReference type="Proteomes" id="UP000299102">
    <property type="component" value="Unassembled WGS sequence"/>
</dbReference>
<organism evidence="2 3">
    <name type="scientific">Eumeta variegata</name>
    <name type="common">Bagworm moth</name>
    <name type="synonym">Eumeta japonica</name>
    <dbReference type="NCBI Taxonomy" id="151549"/>
    <lineage>
        <taxon>Eukaryota</taxon>
        <taxon>Metazoa</taxon>
        <taxon>Ecdysozoa</taxon>
        <taxon>Arthropoda</taxon>
        <taxon>Hexapoda</taxon>
        <taxon>Insecta</taxon>
        <taxon>Pterygota</taxon>
        <taxon>Neoptera</taxon>
        <taxon>Endopterygota</taxon>
        <taxon>Lepidoptera</taxon>
        <taxon>Glossata</taxon>
        <taxon>Ditrysia</taxon>
        <taxon>Tineoidea</taxon>
        <taxon>Psychidae</taxon>
        <taxon>Oiketicinae</taxon>
        <taxon>Eumeta</taxon>
    </lineage>
</organism>
<reference evidence="2 3" key="1">
    <citation type="journal article" date="2019" name="Commun. Biol.">
        <title>The bagworm genome reveals a unique fibroin gene that provides high tensile strength.</title>
        <authorList>
            <person name="Kono N."/>
            <person name="Nakamura H."/>
            <person name="Ohtoshi R."/>
            <person name="Tomita M."/>
            <person name="Numata K."/>
            <person name="Arakawa K."/>
        </authorList>
    </citation>
    <scope>NUCLEOTIDE SEQUENCE [LARGE SCALE GENOMIC DNA]</scope>
</reference>
<protein>
    <submittedName>
        <fullName evidence="2">Uncharacterized protein</fullName>
    </submittedName>
</protein>
<evidence type="ECO:0000256" key="1">
    <source>
        <dbReference type="SAM" id="MobiDB-lite"/>
    </source>
</evidence>
<proteinExistence type="predicted"/>
<feature type="region of interest" description="Disordered" evidence="1">
    <location>
        <begin position="1"/>
        <end position="36"/>
    </location>
</feature>
<evidence type="ECO:0000313" key="3">
    <source>
        <dbReference type="Proteomes" id="UP000299102"/>
    </source>
</evidence>
<comment type="caution">
    <text evidence="2">The sequence shown here is derived from an EMBL/GenBank/DDBJ whole genome shotgun (WGS) entry which is preliminary data.</text>
</comment>
<accession>A0A4C1UGI3</accession>
<sequence>MKCNHTLEKRPPPVPKEDPQPAALPGAKTPRRRRWSATSLACWRLPLSLIVIRSPRRGAAGRGGCPEMLRGEESASWIQRGDPCASPRPSSRPAPILNPD</sequence>
<evidence type="ECO:0000313" key="2">
    <source>
        <dbReference type="EMBL" id="GBP25092.1"/>
    </source>
</evidence>
<feature type="compositionally biased region" description="Pro residues" evidence="1">
    <location>
        <begin position="90"/>
        <end position="100"/>
    </location>
</feature>
<name>A0A4C1UGI3_EUMVA</name>
<gene>
    <name evidence="2" type="ORF">EVAR_19572_1</name>
</gene>
<feature type="region of interest" description="Disordered" evidence="1">
    <location>
        <begin position="73"/>
        <end position="100"/>
    </location>
</feature>
<dbReference type="AlphaFoldDB" id="A0A4C1UGI3"/>
<feature type="compositionally biased region" description="Basic and acidic residues" evidence="1">
    <location>
        <begin position="1"/>
        <end position="19"/>
    </location>
</feature>